<evidence type="ECO:0000256" key="2">
    <source>
        <dbReference type="ARBA" id="ARBA00004394"/>
    </source>
</evidence>
<evidence type="ECO:0000256" key="1">
    <source>
        <dbReference type="ARBA" id="ARBA00004127"/>
    </source>
</evidence>
<dbReference type="Proteomes" id="UP000002258">
    <property type="component" value="Chromosome 2"/>
</dbReference>
<dbReference type="InterPro" id="IPR045891">
    <property type="entry name" value="ZIP9"/>
</dbReference>
<dbReference type="PANTHER" id="PTHR16133:SF0">
    <property type="entry name" value="ZINC_IRON REGULATED TRANSPORTER-RELATED PROTEIN 102B, ISOFORM E"/>
    <property type="match status" value="1"/>
</dbReference>
<reference evidence="8 9" key="1">
    <citation type="journal article" date="2007" name="Nat. Biotechnol.">
        <title>Genome sequence of the lignocellulose-bioconverting and xylose-fermenting yeast Pichia stipitis.</title>
        <authorList>
            <person name="Jeffries T.W."/>
            <person name="Grigoriev I.V."/>
            <person name="Grimwood J."/>
            <person name="Laplaza J.M."/>
            <person name="Aerts A."/>
            <person name="Salamov A."/>
            <person name="Schmutz J."/>
            <person name="Lindquist E."/>
            <person name="Dehal P."/>
            <person name="Shapiro H."/>
            <person name="Jin Y.S."/>
            <person name="Passoth V."/>
            <person name="Richardson P.M."/>
        </authorList>
    </citation>
    <scope>NUCLEOTIDE SEQUENCE [LARGE SCALE GENOMIC DNA]</scope>
    <source>
        <strain evidence="9">ATCC 58785 / CBS 6054 / NBRC 10063 / NRRL Y-11545</strain>
    </source>
</reference>
<keyword evidence="5" id="KW-0333">Golgi apparatus</keyword>
<feature type="transmembrane region" description="Helical" evidence="7">
    <location>
        <begin position="40"/>
        <end position="67"/>
    </location>
</feature>
<dbReference type="KEGG" id="pic:PICST_42412"/>
<dbReference type="GO" id="GO:0000139">
    <property type="term" value="C:Golgi membrane"/>
    <property type="evidence" value="ECO:0007669"/>
    <property type="project" value="UniProtKB-SubCell"/>
</dbReference>
<feature type="transmembrane region" description="Helical" evidence="7">
    <location>
        <begin position="162"/>
        <end position="184"/>
    </location>
</feature>
<dbReference type="OrthoDB" id="19859at2759"/>
<accession>A3LNH4</accession>
<dbReference type="RefSeq" id="XP_001382362.2">
    <property type="nucleotide sequence ID" value="XM_001382325.1"/>
</dbReference>
<dbReference type="GeneID" id="4836906"/>
<dbReference type="OMA" id="DDFPSIC"/>
<feature type="transmembrane region" description="Helical" evidence="7">
    <location>
        <begin position="227"/>
        <end position="246"/>
    </location>
</feature>
<feature type="transmembrane region" description="Helical" evidence="7">
    <location>
        <begin position="6"/>
        <end position="28"/>
    </location>
</feature>
<dbReference type="GO" id="GO:0046873">
    <property type="term" value="F:metal ion transmembrane transporter activity"/>
    <property type="evidence" value="ECO:0007669"/>
    <property type="project" value="InterPro"/>
</dbReference>
<evidence type="ECO:0000256" key="5">
    <source>
        <dbReference type="ARBA" id="ARBA00023034"/>
    </source>
</evidence>
<dbReference type="HOGENOM" id="CLU_028824_2_0_1"/>
<dbReference type="FunCoup" id="A3LNH4">
    <property type="interactions" value="308"/>
</dbReference>
<dbReference type="AlphaFoldDB" id="A3LNH4"/>
<gene>
    <name evidence="8" type="ORF">PICST_42412</name>
</gene>
<evidence type="ECO:0000313" key="8">
    <source>
        <dbReference type="EMBL" id="ABN64333.2"/>
    </source>
</evidence>
<comment type="subcellular location">
    <subcellularLocation>
        <location evidence="1">Endomembrane system</location>
        <topology evidence="1">Multi-pass membrane protein</topology>
    </subcellularLocation>
    <subcellularLocation>
        <location evidence="2">Golgi apparatus membrane</location>
    </subcellularLocation>
</comment>
<keyword evidence="4 7" id="KW-1133">Transmembrane helix</keyword>
<evidence type="ECO:0000313" key="9">
    <source>
        <dbReference type="Proteomes" id="UP000002258"/>
    </source>
</evidence>
<dbReference type="STRING" id="322104.A3LNH4"/>
<keyword evidence="3 7" id="KW-0812">Transmembrane</keyword>
<dbReference type="EMBL" id="CP000496">
    <property type="protein sequence ID" value="ABN64333.2"/>
    <property type="molecule type" value="Genomic_DNA"/>
</dbReference>
<dbReference type="GO" id="GO:0006829">
    <property type="term" value="P:zinc ion transport"/>
    <property type="evidence" value="ECO:0007669"/>
    <property type="project" value="InterPro"/>
</dbReference>
<protein>
    <submittedName>
        <fullName evidence="8">Uncharacterized protein</fullName>
    </submittedName>
</protein>
<keyword evidence="6 7" id="KW-0472">Membrane</keyword>
<feature type="transmembrane region" description="Helical" evidence="7">
    <location>
        <begin position="79"/>
        <end position="103"/>
    </location>
</feature>
<keyword evidence="9" id="KW-1185">Reference proteome</keyword>
<evidence type="ECO:0000256" key="3">
    <source>
        <dbReference type="ARBA" id="ARBA00022692"/>
    </source>
</evidence>
<feature type="transmembrane region" description="Helical" evidence="7">
    <location>
        <begin position="193"/>
        <end position="215"/>
    </location>
</feature>
<dbReference type="PANTHER" id="PTHR16133">
    <property type="entry name" value="SOLUTE CARRIER FAMILY 39 ZINC TRANSPORTER , MEMBER 9-RELATED"/>
    <property type="match status" value="1"/>
</dbReference>
<proteinExistence type="predicted"/>
<dbReference type="Pfam" id="PF02535">
    <property type="entry name" value="Zip"/>
    <property type="match status" value="1"/>
</dbReference>
<dbReference type="eggNOG" id="KOG3907">
    <property type="taxonomic scope" value="Eukaryota"/>
</dbReference>
<evidence type="ECO:0000256" key="7">
    <source>
        <dbReference type="SAM" id="Phobius"/>
    </source>
</evidence>
<organism evidence="8 9">
    <name type="scientific">Scheffersomyces stipitis (strain ATCC 58785 / CBS 6054 / NBRC 10063 / NRRL Y-11545)</name>
    <name type="common">Yeast</name>
    <name type="synonym">Pichia stipitis</name>
    <dbReference type="NCBI Taxonomy" id="322104"/>
    <lineage>
        <taxon>Eukaryota</taxon>
        <taxon>Fungi</taxon>
        <taxon>Dikarya</taxon>
        <taxon>Ascomycota</taxon>
        <taxon>Saccharomycotina</taxon>
        <taxon>Pichiomycetes</taxon>
        <taxon>Debaryomycetaceae</taxon>
        <taxon>Scheffersomyces</taxon>
    </lineage>
</organism>
<sequence>MASGTWWQLLLLVSIMGVSAFVGGFVPLRLQLSPSHLNAISIFSVGILIGTSLVLVIPEGVATLYGAVSDGTSQYLSQIMGLSLLAGFAMMYILDNLSAILAFCSIQMDTAAIVDPSQPITISVLMRSVVRSSLTSGLILHALTDGVSLGSSFVKGDLTFEIVFFVAIIIHKLPTAFSLSTILLREGQMPKVILIHLALFSISTPLSAIITFVIIKSTSSDNELVVGIMFLFSAGTFLYVVSHVMTEIYSVEDEKSEFTSVPATSDSEATVVHHSANSSNGTEVALTLAGMAITTLLSFIDHE</sequence>
<evidence type="ECO:0000256" key="4">
    <source>
        <dbReference type="ARBA" id="ARBA00022989"/>
    </source>
</evidence>
<evidence type="ECO:0000256" key="6">
    <source>
        <dbReference type="ARBA" id="ARBA00023136"/>
    </source>
</evidence>
<dbReference type="InParanoid" id="A3LNH4"/>
<name>A3LNH4_PICST</name>
<dbReference type="InterPro" id="IPR003689">
    <property type="entry name" value="ZIP"/>
</dbReference>